<reference evidence="6" key="1">
    <citation type="submission" date="2015-01" db="EMBL/GenBank/DDBJ databases">
        <title>The Genome Sequence of Cladophialophora bantiana CBS 173.52.</title>
        <authorList>
            <consortium name="The Broad Institute Genomics Platform"/>
            <person name="Cuomo C."/>
            <person name="de Hoog S."/>
            <person name="Gorbushina A."/>
            <person name="Stielow B."/>
            <person name="Teixiera M."/>
            <person name="Abouelleil A."/>
            <person name="Chapman S.B."/>
            <person name="Priest M."/>
            <person name="Young S.K."/>
            <person name="Wortman J."/>
            <person name="Nusbaum C."/>
            <person name="Birren B."/>
        </authorList>
    </citation>
    <scope>NUCLEOTIDE SEQUENCE [LARGE SCALE GENOMIC DNA]</scope>
    <source>
        <strain evidence="6">CBS 173.52</strain>
    </source>
</reference>
<dbReference type="Gene3D" id="3.50.50.60">
    <property type="entry name" value="FAD/NAD(P)-binding domain"/>
    <property type="match status" value="1"/>
</dbReference>
<dbReference type="Gene3D" id="3.30.9.10">
    <property type="entry name" value="D-Amino Acid Oxidase, subunit A, domain 2"/>
    <property type="match status" value="1"/>
</dbReference>
<comment type="cofactor">
    <cofactor evidence="1">
        <name>FAD</name>
        <dbReference type="ChEBI" id="CHEBI:57692"/>
    </cofactor>
</comment>
<evidence type="ECO:0000256" key="3">
    <source>
        <dbReference type="ARBA" id="ARBA00022827"/>
    </source>
</evidence>
<dbReference type="Pfam" id="PF01494">
    <property type="entry name" value="FAD_binding_3"/>
    <property type="match status" value="1"/>
</dbReference>
<proteinExistence type="predicted"/>
<dbReference type="GO" id="GO:0016709">
    <property type="term" value="F:oxidoreductase activity, acting on paired donors, with incorporation or reduction of molecular oxygen, NAD(P)H as one donor, and incorporation of one atom of oxygen"/>
    <property type="evidence" value="ECO:0007669"/>
    <property type="project" value="UniProtKB-ARBA"/>
</dbReference>
<evidence type="ECO:0000313" key="6">
    <source>
        <dbReference type="EMBL" id="KIW98033.1"/>
    </source>
</evidence>
<dbReference type="InterPro" id="IPR036188">
    <property type="entry name" value="FAD/NAD-bd_sf"/>
</dbReference>
<evidence type="ECO:0000256" key="4">
    <source>
        <dbReference type="ARBA" id="ARBA00023002"/>
    </source>
</evidence>
<dbReference type="PANTHER" id="PTHR43004">
    <property type="entry name" value="TRK SYSTEM POTASSIUM UPTAKE PROTEIN"/>
    <property type="match status" value="1"/>
</dbReference>
<dbReference type="InterPro" id="IPR050641">
    <property type="entry name" value="RIFMO-like"/>
</dbReference>
<evidence type="ECO:0000256" key="2">
    <source>
        <dbReference type="ARBA" id="ARBA00022630"/>
    </source>
</evidence>
<dbReference type="VEuPathDB" id="FungiDB:Z519_01617"/>
<dbReference type="SUPFAM" id="SSF51905">
    <property type="entry name" value="FAD/NAD(P)-binding domain"/>
    <property type="match status" value="1"/>
</dbReference>
<keyword evidence="4" id="KW-0560">Oxidoreductase</keyword>
<dbReference type="RefSeq" id="XP_016624702.1">
    <property type="nucleotide sequence ID" value="XM_016759374.1"/>
</dbReference>
<dbReference type="OrthoDB" id="2690153at2759"/>
<keyword evidence="7" id="KW-1185">Reference proteome</keyword>
<dbReference type="Gene3D" id="3.40.30.120">
    <property type="match status" value="1"/>
</dbReference>
<dbReference type="PRINTS" id="PR00420">
    <property type="entry name" value="RNGMNOXGNASE"/>
</dbReference>
<dbReference type="Pfam" id="PF21274">
    <property type="entry name" value="Rng_hyd_C"/>
    <property type="match status" value="1"/>
</dbReference>
<dbReference type="InterPro" id="IPR002938">
    <property type="entry name" value="FAD-bd"/>
</dbReference>
<organism evidence="6 7">
    <name type="scientific">Cladophialophora bantiana (strain ATCC 10958 / CBS 173.52 / CDC B-1940 / NIH 8579)</name>
    <name type="common">Xylohypha bantiana</name>
    <dbReference type="NCBI Taxonomy" id="1442370"/>
    <lineage>
        <taxon>Eukaryota</taxon>
        <taxon>Fungi</taxon>
        <taxon>Dikarya</taxon>
        <taxon>Ascomycota</taxon>
        <taxon>Pezizomycotina</taxon>
        <taxon>Eurotiomycetes</taxon>
        <taxon>Chaetothyriomycetidae</taxon>
        <taxon>Chaetothyriales</taxon>
        <taxon>Herpotrichiellaceae</taxon>
        <taxon>Cladophialophora</taxon>
    </lineage>
</organism>
<evidence type="ECO:0000313" key="7">
    <source>
        <dbReference type="Proteomes" id="UP000053789"/>
    </source>
</evidence>
<keyword evidence="2" id="KW-0285">Flavoprotein</keyword>
<dbReference type="Proteomes" id="UP000053789">
    <property type="component" value="Unassembled WGS sequence"/>
</dbReference>
<dbReference type="PANTHER" id="PTHR43004:SF19">
    <property type="entry name" value="BINDING MONOOXYGENASE, PUTATIVE (JCVI)-RELATED"/>
    <property type="match status" value="1"/>
</dbReference>
<sequence>MSSEADVPVIIIGGGIVGLSASNFLSHHGIHSMVVERHKGTSIHPRARSVNARTMELYRRLEIEELVREAGASLSPSKGIYSGASLKDVIEPKSRSGGIRNLPWAGFLAPLGPVGGTFVTQDMIEPVLVDVAQGRGVDVRFDSECVGVHQDEDSVTAVLKDRKTGAHSTIRAHYLIAADGAESPIRTHLRVPTTGKGTMGHLLNILFHADLTSLVQGREFSLCKVERPEVTGLITSINNSDRWVFHLLYDPSKGEQPSDFPPEKCKELLRLALGIPDIEIDVMSILPWKPSVRIAERLQHGRIFLAGDAAHQMPPWGGQGANTGIADVHNLAWKLAAVLQGHATKSLLETYDIERISVGRAAAEFSAGLADEDGIISTKGSFTLPVVLFKGFHLLSGHGYCYASKAICAEDTSPLGGLTWRPWTLPSLALSIDGRPGSRIPHLWVEHQGKRVSTLDLCGKNFLLLAGADGRLWVEAAKGMSSAMGIEIATFCAGPEGDLTIPKGRLESAAGISSRGAILVRPDDFVAWRQRRQVSDPRAELTQAVRRALCLS</sequence>
<dbReference type="HOGENOM" id="CLU_009665_14_2_1"/>
<dbReference type="GeneID" id="27694545"/>
<keyword evidence="3" id="KW-0274">FAD</keyword>
<feature type="domain" description="FAD-binding" evidence="5">
    <location>
        <begin position="6"/>
        <end position="366"/>
    </location>
</feature>
<protein>
    <recommendedName>
        <fullName evidence="5">FAD-binding domain-containing protein</fullName>
    </recommendedName>
</protein>
<dbReference type="EMBL" id="KN846981">
    <property type="protein sequence ID" value="KIW98033.1"/>
    <property type="molecule type" value="Genomic_DNA"/>
</dbReference>
<name>A0A0D2HXD3_CLAB1</name>
<dbReference type="AlphaFoldDB" id="A0A0D2HXD3"/>
<gene>
    <name evidence="6" type="ORF">Z519_01617</name>
</gene>
<dbReference type="GO" id="GO:0071949">
    <property type="term" value="F:FAD binding"/>
    <property type="evidence" value="ECO:0007669"/>
    <property type="project" value="InterPro"/>
</dbReference>
<accession>A0A0D2HXD3</accession>
<evidence type="ECO:0000256" key="1">
    <source>
        <dbReference type="ARBA" id="ARBA00001974"/>
    </source>
</evidence>
<evidence type="ECO:0000259" key="5">
    <source>
        <dbReference type="Pfam" id="PF01494"/>
    </source>
</evidence>